<name>A0A5A7T2G1_CUCMM</name>
<evidence type="ECO:0000313" key="4">
    <source>
        <dbReference type="Proteomes" id="UP000321947"/>
    </source>
</evidence>
<evidence type="ECO:0000313" key="2">
    <source>
        <dbReference type="EMBL" id="TYK13920.1"/>
    </source>
</evidence>
<comment type="caution">
    <text evidence="1">The sequence shown here is derived from an EMBL/GenBank/DDBJ whole genome shotgun (WGS) entry which is preliminary data.</text>
</comment>
<dbReference type="EMBL" id="SSTD01009720">
    <property type="protein sequence ID" value="TYK13920.1"/>
    <property type="molecule type" value="Genomic_DNA"/>
</dbReference>
<evidence type="ECO:0000313" key="3">
    <source>
        <dbReference type="Proteomes" id="UP000321393"/>
    </source>
</evidence>
<organism evidence="1 3">
    <name type="scientific">Cucumis melo var. makuwa</name>
    <name type="common">Oriental melon</name>
    <dbReference type="NCBI Taxonomy" id="1194695"/>
    <lineage>
        <taxon>Eukaryota</taxon>
        <taxon>Viridiplantae</taxon>
        <taxon>Streptophyta</taxon>
        <taxon>Embryophyta</taxon>
        <taxon>Tracheophyta</taxon>
        <taxon>Spermatophyta</taxon>
        <taxon>Magnoliopsida</taxon>
        <taxon>eudicotyledons</taxon>
        <taxon>Gunneridae</taxon>
        <taxon>Pentapetalae</taxon>
        <taxon>rosids</taxon>
        <taxon>fabids</taxon>
        <taxon>Cucurbitales</taxon>
        <taxon>Cucurbitaceae</taxon>
        <taxon>Benincaseae</taxon>
        <taxon>Cucumis</taxon>
    </lineage>
</organism>
<dbReference type="EMBL" id="SSTE01019034">
    <property type="protein sequence ID" value="KAA0037153.1"/>
    <property type="molecule type" value="Genomic_DNA"/>
</dbReference>
<gene>
    <name evidence="2" type="ORF">E5676_scaffold832G001180</name>
    <name evidence="1" type="ORF">E6C27_scaffold379G00610</name>
</gene>
<dbReference type="Proteomes" id="UP000321947">
    <property type="component" value="Unassembled WGS sequence"/>
</dbReference>
<sequence length="70" mass="8261">MTSQRAKDLVFIHSNLHLLSRKTPEYSKGETKAWDIEENAFDSLEVANLSLDDPEWRLKILRMVLIRMKM</sequence>
<dbReference type="Proteomes" id="UP000321393">
    <property type="component" value="Unassembled WGS sequence"/>
</dbReference>
<accession>A0A5A7T2G1</accession>
<dbReference type="OrthoDB" id="2017576at2759"/>
<reference evidence="3 4" key="1">
    <citation type="submission" date="2019-08" db="EMBL/GenBank/DDBJ databases">
        <title>Draft genome sequences of two oriental melons (Cucumis melo L. var makuwa).</title>
        <authorList>
            <person name="Kwon S.-Y."/>
        </authorList>
    </citation>
    <scope>NUCLEOTIDE SEQUENCE [LARGE SCALE GENOMIC DNA]</scope>
    <source>
        <strain evidence="4">cv. Chang Bougi</strain>
        <strain evidence="3">cv. SW 3</strain>
        <tissue evidence="1">Leaf</tissue>
    </source>
</reference>
<evidence type="ECO:0000313" key="1">
    <source>
        <dbReference type="EMBL" id="KAA0037153.1"/>
    </source>
</evidence>
<proteinExistence type="predicted"/>
<protein>
    <submittedName>
        <fullName evidence="1">Dimer_Tnp_hAT domain-containing protein</fullName>
    </submittedName>
</protein>
<dbReference type="AlphaFoldDB" id="A0A5A7T2G1"/>